<keyword evidence="3 8" id="KW-0812">Transmembrane</keyword>
<dbReference type="PROSITE" id="PS50850">
    <property type="entry name" value="MFS"/>
    <property type="match status" value="1"/>
</dbReference>
<evidence type="ECO:0000259" key="9">
    <source>
        <dbReference type="PROSITE" id="PS50850"/>
    </source>
</evidence>
<dbReference type="Proteomes" id="UP001551482">
    <property type="component" value="Unassembled WGS sequence"/>
</dbReference>
<evidence type="ECO:0000313" key="11">
    <source>
        <dbReference type="Proteomes" id="UP001551482"/>
    </source>
</evidence>
<protein>
    <submittedName>
        <fullName evidence="10">MFS transporter</fullName>
    </submittedName>
</protein>
<evidence type="ECO:0000256" key="1">
    <source>
        <dbReference type="ARBA" id="ARBA00004651"/>
    </source>
</evidence>
<evidence type="ECO:0000256" key="7">
    <source>
        <dbReference type="SAM" id="MobiDB-lite"/>
    </source>
</evidence>
<feature type="transmembrane region" description="Helical" evidence="8">
    <location>
        <begin position="423"/>
        <end position="446"/>
    </location>
</feature>
<feature type="transmembrane region" description="Helical" evidence="8">
    <location>
        <begin position="458"/>
        <end position="480"/>
    </location>
</feature>
<keyword evidence="4 8" id="KW-1133">Transmembrane helix</keyword>
<reference evidence="10 11" key="1">
    <citation type="submission" date="2024-06" db="EMBL/GenBank/DDBJ databases">
        <title>The Natural Products Discovery Center: Release of the First 8490 Sequenced Strains for Exploring Actinobacteria Biosynthetic Diversity.</title>
        <authorList>
            <person name="Kalkreuter E."/>
            <person name="Kautsar S.A."/>
            <person name="Yang D."/>
            <person name="Bader C.D."/>
            <person name="Teijaro C.N."/>
            <person name="Fluegel L."/>
            <person name="Davis C.M."/>
            <person name="Simpson J.R."/>
            <person name="Lauterbach L."/>
            <person name="Steele A.D."/>
            <person name="Gui C."/>
            <person name="Meng S."/>
            <person name="Li G."/>
            <person name="Viehrig K."/>
            <person name="Ye F."/>
            <person name="Su P."/>
            <person name="Kiefer A.F."/>
            <person name="Nichols A."/>
            <person name="Cepeda A.J."/>
            <person name="Yan W."/>
            <person name="Fan B."/>
            <person name="Jiang Y."/>
            <person name="Adhikari A."/>
            <person name="Zheng C.-J."/>
            <person name="Schuster L."/>
            <person name="Cowan T.M."/>
            <person name="Smanski M.J."/>
            <person name="Chevrette M.G."/>
            <person name="De Carvalho L.P.S."/>
            <person name="Shen B."/>
        </authorList>
    </citation>
    <scope>NUCLEOTIDE SEQUENCE [LARGE SCALE GENOMIC DNA]</scope>
    <source>
        <strain evidence="10 11">NPDC048946</strain>
    </source>
</reference>
<evidence type="ECO:0000256" key="8">
    <source>
        <dbReference type="SAM" id="Phobius"/>
    </source>
</evidence>
<dbReference type="InterPro" id="IPR011701">
    <property type="entry name" value="MFS"/>
</dbReference>
<sequence length="511" mass="52551">MIVRRGPRPGGGDGAVVDTSRRTRRGERSLRERLIVPVLAFAGVLMALMQTVVVPLLPDLPAQTGSSPATVSWMLTATLVTGAVLNPVLGRAGDMYGKRRVLLGSLATMTVGSALCAVTSDIRVLIAARALQGTAAVVVSLATSILRDELPPHRVGSAAALMSSTVGLGAAFGLPLASVVVEHADWHTMFWVTTGLGLAGFAAAWLVVPESPVRTPGRFDIVGTVLLGAGLVAILLAASKGGEWGWTSPVVPSLAGGGVLVLLVWGWHQLRTREPVVDLRLAARRTVLLPHIAALLTGMAFYANWLATAQLVQAPEITGYGLGESAVVASLCLLPGGVIMVLLSPLSARLSDARGARVTLALGTAVISAAYLFRVFTSEQLWTITLGASLCSLGTTLAYSALPTLIIQAVPQEQTAAATGLNVLMRTIGQAVSSTIVAVVLTQLTMTAGGVRFADLDAYLLIFGIACAVAAGASLTALALPRARPRSAMAVPVAPSGAKLPAVSGDRGTDA</sequence>
<feature type="transmembrane region" description="Helical" evidence="8">
    <location>
        <begin position="158"/>
        <end position="177"/>
    </location>
</feature>
<dbReference type="PANTHER" id="PTHR42718:SF9">
    <property type="entry name" value="MAJOR FACILITATOR SUPERFAMILY MULTIDRUG TRANSPORTER MFSC"/>
    <property type="match status" value="1"/>
</dbReference>
<keyword evidence="11" id="KW-1185">Reference proteome</keyword>
<keyword evidence="2" id="KW-0813">Transport</keyword>
<evidence type="ECO:0000313" key="10">
    <source>
        <dbReference type="EMBL" id="MEU8135101.1"/>
    </source>
</evidence>
<feature type="transmembrane region" description="Helical" evidence="8">
    <location>
        <begin position="382"/>
        <end position="402"/>
    </location>
</feature>
<dbReference type="CDD" id="cd17504">
    <property type="entry name" value="MFS_MMR_MDR_like"/>
    <property type="match status" value="1"/>
</dbReference>
<feature type="transmembrane region" description="Helical" evidence="8">
    <location>
        <begin position="189"/>
        <end position="207"/>
    </location>
</feature>
<proteinExistence type="predicted"/>
<comment type="subcellular location">
    <subcellularLocation>
        <location evidence="1">Cell membrane</location>
        <topology evidence="1">Multi-pass membrane protein</topology>
    </subcellularLocation>
</comment>
<keyword evidence="5 8" id="KW-0472">Membrane</keyword>
<dbReference type="EMBL" id="JBEZFP010000037">
    <property type="protein sequence ID" value="MEU8135101.1"/>
    <property type="molecule type" value="Genomic_DNA"/>
</dbReference>
<feature type="transmembrane region" description="Helical" evidence="8">
    <location>
        <begin position="69"/>
        <end position="89"/>
    </location>
</feature>
<dbReference type="InterPro" id="IPR020846">
    <property type="entry name" value="MFS_dom"/>
</dbReference>
<dbReference type="SUPFAM" id="SSF103473">
    <property type="entry name" value="MFS general substrate transporter"/>
    <property type="match status" value="1"/>
</dbReference>
<feature type="domain" description="Major facilitator superfamily (MFS) profile" evidence="9">
    <location>
        <begin position="35"/>
        <end position="484"/>
    </location>
</feature>
<feature type="transmembrane region" description="Helical" evidence="8">
    <location>
        <begin position="219"/>
        <end position="238"/>
    </location>
</feature>
<feature type="transmembrane region" description="Helical" evidence="8">
    <location>
        <begin position="288"/>
        <end position="307"/>
    </location>
</feature>
<feature type="transmembrane region" description="Helical" evidence="8">
    <location>
        <begin position="101"/>
        <end position="120"/>
    </location>
</feature>
<feature type="transmembrane region" description="Helical" evidence="8">
    <location>
        <begin position="34"/>
        <end position="57"/>
    </location>
</feature>
<evidence type="ECO:0000256" key="6">
    <source>
        <dbReference type="ARBA" id="ARBA00023251"/>
    </source>
</evidence>
<feature type="region of interest" description="Disordered" evidence="7">
    <location>
        <begin position="1"/>
        <end position="24"/>
    </location>
</feature>
<feature type="transmembrane region" description="Helical" evidence="8">
    <location>
        <begin position="327"/>
        <end position="346"/>
    </location>
</feature>
<dbReference type="PANTHER" id="PTHR42718">
    <property type="entry name" value="MAJOR FACILITATOR SUPERFAMILY MULTIDRUG TRANSPORTER MFSC"/>
    <property type="match status" value="1"/>
</dbReference>
<feature type="transmembrane region" description="Helical" evidence="8">
    <location>
        <begin position="126"/>
        <end position="146"/>
    </location>
</feature>
<organism evidence="10 11">
    <name type="scientific">Streptodolium elevatio</name>
    <dbReference type="NCBI Taxonomy" id="3157996"/>
    <lineage>
        <taxon>Bacteria</taxon>
        <taxon>Bacillati</taxon>
        <taxon>Actinomycetota</taxon>
        <taxon>Actinomycetes</taxon>
        <taxon>Kitasatosporales</taxon>
        <taxon>Streptomycetaceae</taxon>
        <taxon>Streptodolium</taxon>
    </lineage>
</organism>
<accession>A0ABV3DH63</accession>
<evidence type="ECO:0000256" key="3">
    <source>
        <dbReference type="ARBA" id="ARBA00022692"/>
    </source>
</evidence>
<dbReference type="Pfam" id="PF07690">
    <property type="entry name" value="MFS_1"/>
    <property type="match status" value="1"/>
</dbReference>
<feature type="transmembrane region" description="Helical" evidence="8">
    <location>
        <begin position="358"/>
        <end position="376"/>
    </location>
</feature>
<gene>
    <name evidence="10" type="ORF">AB0C36_16480</name>
</gene>
<comment type="caution">
    <text evidence="10">The sequence shown here is derived from an EMBL/GenBank/DDBJ whole genome shotgun (WGS) entry which is preliminary data.</text>
</comment>
<keyword evidence="6" id="KW-0046">Antibiotic resistance</keyword>
<dbReference type="InterPro" id="IPR036259">
    <property type="entry name" value="MFS_trans_sf"/>
</dbReference>
<evidence type="ECO:0000256" key="5">
    <source>
        <dbReference type="ARBA" id="ARBA00023136"/>
    </source>
</evidence>
<evidence type="ECO:0000256" key="4">
    <source>
        <dbReference type="ARBA" id="ARBA00022989"/>
    </source>
</evidence>
<dbReference type="Gene3D" id="1.20.1250.20">
    <property type="entry name" value="MFS general substrate transporter like domains"/>
    <property type="match status" value="2"/>
</dbReference>
<name>A0ABV3DH63_9ACTN</name>
<evidence type="ECO:0000256" key="2">
    <source>
        <dbReference type="ARBA" id="ARBA00022448"/>
    </source>
</evidence>
<feature type="transmembrane region" description="Helical" evidence="8">
    <location>
        <begin position="250"/>
        <end position="267"/>
    </location>
</feature>